<dbReference type="CDD" id="cd16962">
    <property type="entry name" value="RuvC"/>
    <property type="match status" value="1"/>
</dbReference>
<dbReference type="EMBL" id="FRDI01000004">
    <property type="protein sequence ID" value="SHN60656.1"/>
    <property type="molecule type" value="Genomic_DNA"/>
</dbReference>
<evidence type="ECO:0000256" key="14">
    <source>
        <dbReference type="NCBIfam" id="TIGR00228"/>
    </source>
</evidence>
<dbReference type="InterPro" id="IPR002176">
    <property type="entry name" value="X-over_junc_endoDNase_RuvC"/>
</dbReference>
<name>A0A1M7SQC2_9BACT</name>
<dbReference type="GO" id="GO:0006310">
    <property type="term" value="P:DNA recombination"/>
    <property type="evidence" value="ECO:0007669"/>
    <property type="project" value="UniProtKB-UniRule"/>
</dbReference>
<dbReference type="AlphaFoldDB" id="A0A1M7SQC2"/>
<dbReference type="GO" id="GO:0048476">
    <property type="term" value="C:Holliday junction resolvase complex"/>
    <property type="evidence" value="ECO:0007669"/>
    <property type="project" value="UniProtKB-UniRule"/>
</dbReference>
<gene>
    <name evidence="13" type="primary">ruvC</name>
    <name evidence="15" type="ORF">SAMN02745728_01147</name>
</gene>
<dbReference type="FunFam" id="3.30.420.10:FF:000002">
    <property type="entry name" value="Crossover junction endodeoxyribonuclease RuvC"/>
    <property type="match status" value="1"/>
</dbReference>
<organism evidence="15 16">
    <name type="scientific">Desulfovibrio litoralis DSM 11393</name>
    <dbReference type="NCBI Taxonomy" id="1121455"/>
    <lineage>
        <taxon>Bacteria</taxon>
        <taxon>Pseudomonadati</taxon>
        <taxon>Thermodesulfobacteriota</taxon>
        <taxon>Desulfovibrionia</taxon>
        <taxon>Desulfovibrionales</taxon>
        <taxon>Desulfovibrionaceae</taxon>
        <taxon>Desulfovibrio</taxon>
    </lineage>
</organism>
<dbReference type="Pfam" id="PF02075">
    <property type="entry name" value="RuvC"/>
    <property type="match status" value="1"/>
</dbReference>
<feature type="binding site" evidence="13">
    <location>
        <position position="142"/>
    </location>
    <ligand>
        <name>Mg(2+)</name>
        <dbReference type="ChEBI" id="CHEBI:18420"/>
        <label>1</label>
    </ligand>
</feature>
<dbReference type="GO" id="GO:0003677">
    <property type="term" value="F:DNA binding"/>
    <property type="evidence" value="ECO:0007669"/>
    <property type="project" value="UniProtKB-KW"/>
</dbReference>
<dbReference type="NCBIfam" id="TIGR00228">
    <property type="entry name" value="ruvC"/>
    <property type="match status" value="1"/>
</dbReference>
<evidence type="ECO:0000256" key="5">
    <source>
        <dbReference type="ARBA" id="ARBA00022759"/>
    </source>
</evidence>
<evidence type="ECO:0000256" key="13">
    <source>
        <dbReference type="HAMAP-Rule" id="MF_00034"/>
    </source>
</evidence>
<evidence type="ECO:0000256" key="2">
    <source>
        <dbReference type="ARBA" id="ARBA00022490"/>
    </source>
</evidence>
<dbReference type="SUPFAM" id="SSF53098">
    <property type="entry name" value="Ribonuclease H-like"/>
    <property type="match status" value="1"/>
</dbReference>
<keyword evidence="8 13" id="KW-0460">Magnesium</keyword>
<sequence length="165" mass="17905">MNKDIKVIGIDPGSQNMGWGIVQESSGVLKLVACGIIRPKAKEFSLRLGEIFSELIEILKLHKVDEASVEDIFTHKNVSSALKLGQARGVAIAACALYKLPVYSFEPRVIKKNLVGNGGAEKSQVSFMVSRLLGVKEDWGVDAGDALAAAICHLNSRRMTLLTKR</sequence>
<dbReference type="RefSeq" id="WP_072696832.1">
    <property type="nucleotide sequence ID" value="NZ_FRDI01000004.1"/>
</dbReference>
<evidence type="ECO:0000256" key="7">
    <source>
        <dbReference type="ARBA" id="ARBA00022801"/>
    </source>
</evidence>
<evidence type="ECO:0000313" key="16">
    <source>
        <dbReference type="Proteomes" id="UP000186469"/>
    </source>
</evidence>
<evidence type="ECO:0000256" key="4">
    <source>
        <dbReference type="ARBA" id="ARBA00022723"/>
    </source>
</evidence>
<keyword evidence="16" id="KW-1185">Reference proteome</keyword>
<feature type="binding site" evidence="13">
    <location>
        <position position="11"/>
    </location>
    <ligand>
        <name>Mg(2+)</name>
        <dbReference type="ChEBI" id="CHEBI:18420"/>
        <label>1</label>
    </ligand>
</feature>
<comment type="catalytic activity">
    <reaction evidence="12 13">
        <text>Endonucleolytic cleavage at a junction such as a reciprocal single-stranded crossover between two homologous DNA duplexes (Holliday junction).</text>
        <dbReference type="EC" id="3.1.21.10"/>
    </reaction>
</comment>
<dbReference type="PRINTS" id="PR00696">
    <property type="entry name" value="RSOLVASERUVC"/>
</dbReference>
<keyword evidence="7 13" id="KW-0378">Hydrolase</keyword>
<dbReference type="GO" id="GO:0005737">
    <property type="term" value="C:cytoplasm"/>
    <property type="evidence" value="ECO:0007669"/>
    <property type="project" value="UniProtKB-SubCell"/>
</dbReference>
<proteinExistence type="inferred from homology"/>
<evidence type="ECO:0000256" key="8">
    <source>
        <dbReference type="ARBA" id="ARBA00022842"/>
    </source>
</evidence>
<feature type="binding site" evidence="13">
    <location>
        <position position="70"/>
    </location>
    <ligand>
        <name>Mg(2+)</name>
        <dbReference type="ChEBI" id="CHEBI:18420"/>
        <label>2</label>
    </ligand>
</feature>
<dbReference type="GO" id="GO:0006281">
    <property type="term" value="P:DNA repair"/>
    <property type="evidence" value="ECO:0007669"/>
    <property type="project" value="UniProtKB-UniRule"/>
</dbReference>
<evidence type="ECO:0000313" key="15">
    <source>
        <dbReference type="EMBL" id="SHN60656.1"/>
    </source>
</evidence>
<evidence type="ECO:0000256" key="9">
    <source>
        <dbReference type="ARBA" id="ARBA00023125"/>
    </source>
</evidence>
<keyword evidence="3 13" id="KW-0540">Nuclease</keyword>
<feature type="active site" evidence="13">
    <location>
        <position position="142"/>
    </location>
</feature>
<evidence type="ECO:0000256" key="11">
    <source>
        <dbReference type="ARBA" id="ARBA00023204"/>
    </source>
</evidence>
<keyword evidence="9 13" id="KW-0238">DNA-binding</keyword>
<dbReference type="InterPro" id="IPR012337">
    <property type="entry name" value="RNaseH-like_sf"/>
</dbReference>
<feature type="active site" evidence="13">
    <location>
        <position position="11"/>
    </location>
</feature>
<comment type="similarity">
    <text evidence="1 13">Belongs to the RuvC family.</text>
</comment>
<dbReference type="HAMAP" id="MF_00034">
    <property type="entry name" value="RuvC"/>
    <property type="match status" value="1"/>
</dbReference>
<comment type="cofactor">
    <cofactor evidence="13">
        <name>Mg(2+)</name>
        <dbReference type="ChEBI" id="CHEBI:18420"/>
    </cofactor>
    <text evidence="13">Binds 2 Mg(2+) ion per subunit.</text>
</comment>
<dbReference type="GO" id="GO:0000287">
    <property type="term" value="F:magnesium ion binding"/>
    <property type="evidence" value="ECO:0007669"/>
    <property type="project" value="UniProtKB-UniRule"/>
</dbReference>
<dbReference type="OrthoDB" id="9805499at2"/>
<dbReference type="Gene3D" id="3.30.420.10">
    <property type="entry name" value="Ribonuclease H-like superfamily/Ribonuclease H"/>
    <property type="match status" value="1"/>
</dbReference>
<comment type="subcellular location">
    <subcellularLocation>
        <location evidence="13">Cytoplasm</location>
    </subcellularLocation>
</comment>
<dbReference type="EC" id="3.1.21.10" evidence="13 14"/>
<accession>A0A1M7SQC2</accession>
<dbReference type="PANTHER" id="PTHR30194:SF3">
    <property type="entry name" value="CROSSOVER JUNCTION ENDODEOXYRIBONUCLEASE RUVC"/>
    <property type="match status" value="1"/>
</dbReference>
<dbReference type="GO" id="GO:0008821">
    <property type="term" value="F:crossover junction DNA endonuclease activity"/>
    <property type="evidence" value="ECO:0007669"/>
    <property type="project" value="UniProtKB-UniRule"/>
</dbReference>
<keyword evidence="5 13" id="KW-0255">Endonuclease</keyword>
<keyword evidence="6 13" id="KW-0227">DNA damage</keyword>
<feature type="active site" evidence="13">
    <location>
        <position position="70"/>
    </location>
</feature>
<keyword evidence="2 13" id="KW-0963">Cytoplasm</keyword>
<dbReference type="STRING" id="1121455.SAMN02745728_01147"/>
<comment type="function">
    <text evidence="13">The RuvA-RuvB-RuvC complex processes Holliday junction (HJ) DNA during genetic recombination and DNA repair. Endonuclease that resolves HJ intermediates. Cleaves cruciform DNA by making single-stranded nicks across the HJ at symmetrical positions within the homologous arms, yielding a 5'-phosphate and a 3'-hydroxyl group; requires a central core of homology in the junction. The consensus cleavage sequence is 5'-(A/T)TT(C/G)-3'. Cleavage occurs on the 3'-side of the TT dinucleotide at the point of strand exchange. HJ branch migration catalyzed by RuvA-RuvB allows RuvC to scan DNA until it finds its consensus sequence, where it cleaves and resolves the cruciform DNA.</text>
</comment>
<evidence type="ECO:0000256" key="3">
    <source>
        <dbReference type="ARBA" id="ARBA00022722"/>
    </source>
</evidence>
<reference evidence="15 16" key="1">
    <citation type="submission" date="2016-12" db="EMBL/GenBank/DDBJ databases">
        <authorList>
            <person name="Song W.-J."/>
            <person name="Kurnit D.M."/>
        </authorList>
    </citation>
    <scope>NUCLEOTIDE SEQUENCE [LARGE SCALE GENOMIC DNA]</scope>
    <source>
        <strain evidence="15 16">DSM 11393</strain>
    </source>
</reference>
<comment type="subunit">
    <text evidence="13">Homodimer which binds Holliday junction (HJ) DNA. The HJ becomes 2-fold symmetrical on binding to RuvC with unstacked arms; it has a different conformation from HJ DNA in complex with RuvA. In the full resolvosome a probable DNA-RuvA(4)-RuvB(12)-RuvC(2) complex forms which resolves the HJ.</text>
</comment>
<evidence type="ECO:0000256" key="1">
    <source>
        <dbReference type="ARBA" id="ARBA00009518"/>
    </source>
</evidence>
<evidence type="ECO:0000256" key="12">
    <source>
        <dbReference type="ARBA" id="ARBA00029354"/>
    </source>
</evidence>
<keyword evidence="11 13" id="KW-0234">DNA repair</keyword>
<dbReference type="InterPro" id="IPR036397">
    <property type="entry name" value="RNaseH_sf"/>
</dbReference>
<protein>
    <recommendedName>
        <fullName evidence="13 14">Crossover junction endodeoxyribonuclease RuvC</fullName>
        <ecNumber evidence="13 14">3.1.21.10</ecNumber>
    </recommendedName>
    <alternativeName>
        <fullName evidence="13">Holliday junction nuclease RuvC</fullName>
    </alternativeName>
    <alternativeName>
        <fullName evidence="13">Holliday junction resolvase RuvC</fullName>
    </alternativeName>
</protein>
<keyword evidence="4 13" id="KW-0479">Metal-binding</keyword>
<evidence type="ECO:0000256" key="6">
    <source>
        <dbReference type="ARBA" id="ARBA00022763"/>
    </source>
</evidence>
<dbReference type="Proteomes" id="UP000186469">
    <property type="component" value="Unassembled WGS sequence"/>
</dbReference>
<keyword evidence="10 13" id="KW-0233">DNA recombination</keyword>
<dbReference type="PANTHER" id="PTHR30194">
    <property type="entry name" value="CROSSOVER JUNCTION ENDODEOXYRIBONUCLEASE RUVC"/>
    <property type="match status" value="1"/>
</dbReference>
<evidence type="ECO:0000256" key="10">
    <source>
        <dbReference type="ARBA" id="ARBA00023172"/>
    </source>
</evidence>